<dbReference type="PANTHER" id="PTHR30354">
    <property type="entry name" value="GNT FAMILY GLUCONATE TRANSPORTER"/>
    <property type="match status" value="1"/>
</dbReference>
<feature type="transmembrane region" description="Helical" evidence="1">
    <location>
        <begin position="262"/>
        <end position="281"/>
    </location>
</feature>
<feature type="transmembrane region" description="Helical" evidence="1">
    <location>
        <begin position="301"/>
        <end position="324"/>
    </location>
</feature>
<feature type="transmembrane region" description="Helical" evidence="1">
    <location>
        <begin position="422"/>
        <end position="441"/>
    </location>
</feature>
<feature type="transmembrane region" description="Helical" evidence="1">
    <location>
        <begin position="35"/>
        <end position="54"/>
    </location>
</feature>
<dbReference type="Pfam" id="PF02447">
    <property type="entry name" value="GntP_permease"/>
    <property type="match status" value="2"/>
</dbReference>
<reference evidence="2 3" key="1">
    <citation type="journal article" date="2019" name="Emerg. Microbes Infect.">
        <title>Comprehensive subspecies identification of 175 nontuberculous mycobacteria species based on 7547 genomic profiles.</title>
        <authorList>
            <person name="Matsumoto Y."/>
            <person name="Kinjo T."/>
            <person name="Motooka D."/>
            <person name="Nabeya D."/>
            <person name="Jung N."/>
            <person name="Uechi K."/>
            <person name="Horii T."/>
            <person name="Iida T."/>
            <person name="Fujita J."/>
            <person name="Nakamura S."/>
        </authorList>
    </citation>
    <scope>NUCLEOTIDE SEQUENCE [LARGE SCALE GENOMIC DNA]</scope>
    <source>
        <strain evidence="2 3">JCM 12688</strain>
    </source>
</reference>
<keyword evidence="1" id="KW-0812">Transmembrane</keyword>
<sequence>MEAIEPAYGTATLLVIAAVAVAVLLFLIMKVKLHAFVSLVLVSVLTALAAGIPVGDVPDALSFGFSNTLGSVALLVGFGVMIGRLLEITGGAQVLADTLIGRFGEKRAPLALGIAALIFGFPIFFDAGLVVFLPIIMTVARRFGGSLLLYAFPAAGAFAAMHAIVPPHPGPVAAAEALEANIGLTLLVGAPVAVVSWYIGAYLVSQFIGRRVHVDVPEALFGPMNGGREVVTTDSDADPDNDGVAAGPGQTVTQAPARKAPAFATVLGILLLPFFLISFNTVLKTLTTAGVIEEGATWAEYLMLLGNTSVALLITVLVATLVLGLRDRSMAGVSDIFDNALGPICTVILITGAGGMFGGVLRLSGIGDALSGSLSNLGMSLILQAFIIATLLRVAQGSATVAITTTAGLLGAAAAEASLSSFHLTLLVVAIAAGATVLSHVNDSGFWLVSRFFGMDVKTTLKTWTVMETTLGVTAFAIALVLWVVT</sequence>
<feature type="transmembrane region" description="Helical" evidence="1">
    <location>
        <begin position="381"/>
        <end position="410"/>
    </location>
</feature>
<feature type="transmembrane region" description="Helical" evidence="1">
    <location>
        <begin position="461"/>
        <end position="485"/>
    </location>
</feature>
<proteinExistence type="predicted"/>
<gene>
    <name evidence="2" type="ORF">MGAD_09870</name>
</gene>
<keyword evidence="1" id="KW-0472">Membrane</keyword>
<evidence type="ECO:0000313" key="2">
    <source>
        <dbReference type="EMBL" id="BBZ16652.1"/>
    </source>
</evidence>
<name>A0A7I7WIB8_MYCGU</name>
<dbReference type="EMBL" id="AP022608">
    <property type="protein sequence ID" value="BBZ16652.1"/>
    <property type="molecule type" value="Genomic_DNA"/>
</dbReference>
<dbReference type="Proteomes" id="UP000466187">
    <property type="component" value="Chromosome"/>
</dbReference>
<dbReference type="NCBIfam" id="TIGR00791">
    <property type="entry name" value="gntP"/>
    <property type="match status" value="1"/>
</dbReference>
<feature type="transmembrane region" description="Helical" evidence="1">
    <location>
        <begin position="60"/>
        <end position="78"/>
    </location>
</feature>
<evidence type="ECO:0000256" key="1">
    <source>
        <dbReference type="SAM" id="Phobius"/>
    </source>
</evidence>
<feature type="transmembrane region" description="Helical" evidence="1">
    <location>
        <begin position="185"/>
        <end position="204"/>
    </location>
</feature>
<dbReference type="PANTHER" id="PTHR30354:SF25">
    <property type="entry name" value="INNER MEMBRANE PERMEASE YGBN"/>
    <property type="match status" value="1"/>
</dbReference>
<feature type="transmembrane region" description="Helical" evidence="1">
    <location>
        <begin position="6"/>
        <end position="28"/>
    </location>
</feature>
<dbReference type="GO" id="GO:0015128">
    <property type="term" value="F:gluconate transmembrane transporter activity"/>
    <property type="evidence" value="ECO:0007669"/>
    <property type="project" value="InterPro"/>
</dbReference>
<organism evidence="2 3">
    <name type="scientific">Mycolicibacterium gadium</name>
    <name type="common">Mycobacterium gadium</name>
    <dbReference type="NCBI Taxonomy" id="1794"/>
    <lineage>
        <taxon>Bacteria</taxon>
        <taxon>Bacillati</taxon>
        <taxon>Actinomycetota</taxon>
        <taxon>Actinomycetes</taxon>
        <taxon>Mycobacteriales</taxon>
        <taxon>Mycobacteriaceae</taxon>
        <taxon>Mycolicibacterium</taxon>
    </lineage>
</organism>
<keyword evidence="1" id="KW-1133">Transmembrane helix</keyword>
<feature type="transmembrane region" description="Helical" evidence="1">
    <location>
        <begin position="147"/>
        <end position="165"/>
    </location>
</feature>
<dbReference type="RefSeq" id="WP_163685424.1">
    <property type="nucleotide sequence ID" value="NZ_AP022608.1"/>
</dbReference>
<evidence type="ECO:0000313" key="3">
    <source>
        <dbReference type="Proteomes" id="UP000466187"/>
    </source>
</evidence>
<dbReference type="KEGG" id="mgad:MGAD_09870"/>
<protein>
    <submittedName>
        <fullName evidence="2">Permease</fullName>
    </submittedName>
</protein>
<dbReference type="GO" id="GO:0005886">
    <property type="term" value="C:plasma membrane"/>
    <property type="evidence" value="ECO:0007669"/>
    <property type="project" value="TreeGrafter"/>
</dbReference>
<dbReference type="AlphaFoldDB" id="A0A7I7WIB8"/>
<accession>A0A7I7WIB8</accession>
<feature type="transmembrane region" description="Helical" evidence="1">
    <location>
        <begin position="110"/>
        <end position="135"/>
    </location>
</feature>
<dbReference type="InterPro" id="IPR003474">
    <property type="entry name" value="Glcn_transporter"/>
</dbReference>
<feature type="transmembrane region" description="Helical" evidence="1">
    <location>
        <begin position="336"/>
        <end position="361"/>
    </location>
</feature>
<dbReference type="PIRSF" id="PIRSF002746">
    <property type="entry name" value="Gluconate_transporter"/>
    <property type="match status" value="1"/>
</dbReference>